<evidence type="ECO:0000256" key="1">
    <source>
        <dbReference type="SAM" id="SignalP"/>
    </source>
</evidence>
<organism evidence="2 3">
    <name type="scientific">Hymenobacter fodinae</name>
    <dbReference type="NCBI Taxonomy" id="2510796"/>
    <lineage>
        <taxon>Bacteria</taxon>
        <taxon>Pseudomonadati</taxon>
        <taxon>Bacteroidota</taxon>
        <taxon>Cytophagia</taxon>
        <taxon>Cytophagales</taxon>
        <taxon>Hymenobacteraceae</taxon>
        <taxon>Hymenobacter</taxon>
    </lineage>
</organism>
<keyword evidence="1" id="KW-0732">Signal</keyword>
<dbReference type="OrthoDB" id="881171at2"/>
<sequence length="135" mass="14566">MKVLLFPALLTVAILTAPPKGTHWTGSTTSGPQENKIDFVVSADGKHLSGLTFDGFWKCAGTQAKRTLGPQEIFEIHDGRVSGVVQDAPSGSAWHFDLQGDFSGGKTVRKQTFRMNLSSSPCETYSVQWVAAPAR</sequence>
<name>A0A4Z0P384_9BACT</name>
<comment type="caution">
    <text evidence="2">The sequence shown here is derived from an EMBL/GenBank/DDBJ whole genome shotgun (WGS) entry which is preliminary data.</text>
</comment>
<proteinExistence type="predicted"/>
<feature type="chain" id="PRO_5021202459" evidence="1">
    <location>
        <begin position="18"/>
        <end position="135"/>
    </location>
</feature>
<accession>A0A4Z0P384</accession>
<dbReference type="RefSeq" id="WP_135435783.1">
    <property type="nucleotide sequence ID" value="NZ_SRLA01000004.1"/>
</dbReference>
<dbReference type="AlphaFoldDB" id="A0A4Z0P384"/>
<gene>
    <name evidence="2" type="ORF">EU556_19395</name>
</gene>
<dbReference type="EMBL" id="SRLA01000004">
    <property type="protein sequence ID" value="TGE05470.1"/>
    <property type="molecule type" value="Genomic_DNA"/>
</dbReference>
<reference evidence="2 3" key="1">
    <citation type="submission" date="2019-04" db="EMBL/GenBank/DDBJ databases">
        <authorList>
            <person name="Feng G."/>
            <person name="Zhang J."/>
            <person name="Zhu H."/>
        </authorList>
    </citation>
    <scope>NUCLEOTIDE SEQUENCE [LARGE SCALE GENOMIC DNA]</scope>
    <source>
        <strain evidence="2 3">92R-1</strain>
    </source>
</reference>
<protein>
    <submittedName>
        <fullName evidence="2">Uncharacterized protein</fullName>
    </submittedName>
</protein>
<keyword evidence="3" id="KW-1185">Reference proteome</keyword>
<feature type="signal peptide" evidence="1">
    <location>
        <begin position="1"/>
        <end position="17"/>
    </location>
</feature>
<evidence type="ECO:0000313" key="3">
    <source>
        <dbReference type="Proteomes" id="UP000298337"/>
    </source>
</evidence>
<dbReference type="Proteomes" id="UP000298337">
    <property type="component" value="Unassembled WGS sequence"/>
</dbReference>
<evidence type="ECO:0000313" key="2">
    <source>
        <dbReference type="EMBL" id="TGE05470.1"/>
    </source>
</evidence>